<accession>A0ABP8HFW3</accession>
<evidence type="ECO:0000259" key="5">
    <source>
        <dbReference type="PROSITE" id="PS50893"/>
    </source>
</evidence>
<protein>
    <submittedName>
        <fullName evidence="6">ABC transporter ATP-binding protein</fullName>
    </submittedName>
</protein>
<dbReference type="CDD" id="cd03219">
    <property type="entry name" value="ABC_Mj1267_LivG_branched"/>
    <property type="match status" value="1"/>
</dbReference>
<dbReference type="InterPro" id="IPR051120">
    <property type="entry name" value="ABC_AA/LPS_Transport"/>
</dbReference>
<dbReference type="SMART" id="SM00382">
    <property type="entry name" value="AAA"/>
    <property type="match status" value="1"/>
</dbReference>
<dbReference type="Gene3D" id="3.40.50.300">
    <property type="entry name" value="P-loop containing nucleotide triphosphate hydrolases"/>
    <property type="match status" value="1"/>
</dbReference>
<organism evidence="6 7">
    <name type="scientific">Variovorax defluvii</name>
    <dbReference type="NCBI Taxonomy" id="913761"/>
    <lineage>
        <taxon>Bacteria</taxon>
        <taxon>Pseudomonadati</taxon>
        <taxon>Pseudomonadota</taxon>
        <taxon>Betaproteobacteria</taxon>
        <taxon>Burkholderiales</taxon>
        <taxon>Comamonadaceae</taxon>
        <taxon>Variovorax</taxon>
    </lineage>
</organism>
<feature type="domain" description="ABC transporter" evidence="5">
    <location>
        <begin position="6"/>
        <end position="247"/>
    </location>
</feature>
<dbReference type="Proteomes" id="UP001500975">
    <property type="component" value="Unassembled WGS sequence"/>
</dbReference>
<comment type="caution">
    <text evidence="6">The sequence shown here is derived from an EMBL/GenBank/DDBJ whole genome shotgun (WGS) entry which is preliminary data.</text>
</comment>
<dbReference type="InterPro" id="IPR027417">
    <property type="entry name" value="P-loop_NTPase"/>
</dbReference>
<keyword evidence="3" id="KW-0547">Nucleotide-binding</keyword>
<keyword evidence="2" id="KW-1003">Cell membrane</keyword>
<sequence>MNETLLSARGIVKRFAGFCALDGVDLDVTQGAIHGLIGPNGAGKSTFINVLAGQLRPSEGQIRLRGDSLVGLAPHEVVRRGVARSFQITSIFPGYTVYQNVQIALMAHAGHCGHWLRPAAPTLREETERLLETSNLLPDRARVAGELAAGDRKRLEFAISLASQPALLLLDEPTAGMSPSERAMVTETILRLNRELGMTVLFTEHDIEMVFGTAQRVTVLHQGRKLAEGAPRAVRSDARVQEVYLGGEAHAELP</sequence>
<dbReference type="PANTHER" id="PTHR45772:SF7">
    <property type="entry name" value="AMINO ACID ABC TRANSPORTER ATP-BINDING PROTEIN"/>
    <property type="match status" value="1"/>
</dbReference>
<evidence type="ECO:0000256" key="4">
    <source>
        <dbReference type="ARBA" id="ARBA00022840"/>
    </source>
</evidence>
<evidence type="ECO:0000313" key="6">
    <source>
        <dbReference type="EMBL" id="GAA4338412.1"/>
    </source>
</evidence>
<dbReference type="InterPro" id="IPR017871">
    <property type="entry name" value="ABC_transporter-like_CS"/>
</dbReference>
<evidence type="ECO:0000313" key="7">
    <source>
        <dbReference type="Proteomes" id="UP001500975"/>
    </source>
</evidence>
<dbReference type="InterPro" id="IPR003593">
    <property type="entry name" value="AAA+_ATPase"/>
</dbReference>
<keyword evidence="7" id="KW-1185">Reference proteome</keyword>
<gene>
    <name evidence="6" type="ORF">GCM10023165_17060</name>
</gene>
<keyword evidence="4 6" id="KW-0067">ATP-binding</keyword>
<dbReference type="PROSITE" id="PS50893">
    <property type="entry name" value="ABC_TRANSPORTER_2"/>
    <property type="match status" value="1"/>
</dbReference>
<dbReference type="SUPFAM" id="SSF52540">
    <property type="entry name" value="P-loop containing nucleoside triphosphate hydrolases"/>
    <property type="match status" value="1"/>
</dbReference>
<evidence type="ECO:0000256" key="3">
    <source>
        <dbReference type="ARBA" id="ARBA00022741"/>
    </source>
</evidence>
<dbReference type="Pfam" id="PF00005">
    <property type="entry name" value="ABC_tran"/>
    <property type="match status" value="1"/>
</dbReference>
<reference evidence="7" key="1">
    <citation type="journal article" date="2019" name="Int. J. Syst. Evol. Microbiol.">
        <title>The Global Catalogue of Microorganisms (GCM) 10K type strain sequencing project: providing services to taxonomists for standard genome sequencing and annotation.</title>
        <authorList>
            <consortium name="The Broad Institute Genomics Platform"/>
            <consortium name="The Broad Institute Genome Sequencing Center for Infectious Disease"/>
            <person name="Wu L."/>
            <person name="Ma J."/>
        </authorList>
    </citation>
    <scope>NUCLEOTIDE SEQUENCE [LARGE SCALE GENOMIC DNA]</scope>
    <source>
        <strain evidence="7">JCM 17804</strain>
    </source>
</reference>
<dbReference type="PROSITE" id="PS00211">
    <property type="entry name" value="ABC_TRANSPORTER_1"/>
    <property type="match status" value="1"/>
</dbReference>
<dbReference type="RefSeq" id="WP_345537206.1">
    <property type="nucleotide sequence ID" value="NZ_BAABGJ010000013.1"/>
</dbReference>
<proteinExistence type="predicted"/>
<keyword evidence="1" id="KW-0813">Transport</keyword>
<dbReference type="InterPro" id="IPR032823">
    <property type="entry name" value="BCA_ABC_TP_C"/>
</dbReference>
<dbReference type="EMBL" id="BAABGJ010000013">
    <property type="protein sequence ID" value="GAA4338412.1"/>
    <property type="molecule type" value="Genomic_DNA"/>
</dbReference>
<evidence type="ECO:0000256" key="1">
    <source>
        <dbReference type="ARBA" id="ARBA00022448"/>
    </source>
</evidence>
<evidence type="ECO:0000256" key="2">
    <source>
        <dbReference type="ARBA" id="ARBA00022475"/>
    </source>
</evidence>
<dbReference type="InterPro" id="IPR003439">
    <property type="entry name" value="ABC_transporter-like_ATP-bd"/>
</dbReference>
<keyword evidence="2" id="KW-0472">Membrane</keyword>
<name>A0ABP8HFW3_9BURK</name>
<dbReference type="Pfam" id="PF12399">
    <property type="entry name" value="BCA_ABC_TP_C"/>
    <property type="match status" value="1"/>
</dbReference>
<dbReference type="PANTHER" id="PTHR45772">
    <property type="entry name" value="CONSERVED COMPONENT OF ABC TRANSPORTER FOR NATURAL AMINO ACIDS-RELATED"/>
    <property type="match status" value="1"/>
</dbReference>
<dbReference type="GO" id="GO:0005524">
    <property type="term" value="F:ATP binding"/>
    <property type="evidence" value="ECO:0007669"/>
    <property type="project" value="UniProtKB-KW"/>
</dbReference>